<proteinExistence type="predicted"/>
<name>A0ACC0Y757_9ROSI</name>
<accession>A0ACC0Y757</accession>
<dbReference type="Proteomes" id="UP001163603">
    <property type="component" value="Chromosome 8"/>
</dbReference>
<gene>
    <name evidence="1" type="ORF">Pint_14396</name>
</gene>
<sequence length="536" mass="60412">MCSRLDDLDSRLSSSSDTGVRTCGFNIDGLGRTGHPSNSTSFKKGIRKGSEGLMSIGRSLRFGVSRAVFPEDLKVSERKIFDPQDKFLLSCNKLFVVSCILSVSVDPLFFFLPVIDDSSKCLGMDRKLAITATTLRTAIDVFYLIHMALQFRTAFIAPSSRVFGRGELVIDPAQIAKRYMRWYFIVDFLAVLPLPQIVVWRFLLRSNGSDVLATKQALFYIVLFQYVPRLLRMLPLTSELKRTAGVFAETAGAGAAYYLLLYMLASHIVGALWYLLALERYSEWNRNSTAVLESKCSAEGDNPPFDFGIFTNALSSGIVSSNKFVSKYCYCLWWGLQNLSTLGQGLQTSTFPGEVIFSIALAIFGLILFALLIGNMQNSGCITACFPPELRERVRRYDQYKWLETRGVDEESLVQSLPKDLRRDIKRHLCLALVRRWRTWAACFIQAAWRRYSKRKKMEHFRKEEEEEAEAEAETSDGVQNNTSGGSYSIGATFLATRFAANALRGVHRNRNAKTARELVKLQKPPEPDFTAEDAD</sequence>
<organism evidence="1 2">
    <name type="scientific">Pistacia integerrima</name>
    <dbReference type="NCBI Taxonomy" id="434235"/>
    <lineage>
        <taxon>Eukaryota</taxon>
        <taxon>Viridiplantae</taxon>
        <taxon>Streptophyta</taxon>
        <taxon>Embryophyta</taxon>
        <taxon>Tracheophyta</taxon>
        <taxon>Spermatophyta</taxon>
        <taxon>Magnoliopsida</taxon>
        <taxon>eudicotyledons</taxon>
        <taxon>Gunneridae</taxon>
        <taxon>Pentapetalae</taxon>
        <taxon>rosids</taxon>
        <taxon>malvids</taxon>
        <taxon>Sapindales</taxon>
        <taxon>Anacardiaceae</taxon>
        <taxon>Pistacia</taxon>
    </lineage>
</organism>
<keyword evidence="2" id="KW-1185">Reference proteome</keyword>
<dbReference type="EMBL" id="CM047743">
    <property type="protein sequence ID" value="KAJ0030040.1"/>
    <property type="molecule type" value="Genomic_DNA"/>
</dbReference>
<evidence type="ECO:0000313" key="2">
    <source>
        <dbReference type="Proteomes" id="UP001163603"/>
    </source>
</evidence>
<reference evidence="2" key="1">
    <citation type="journal article" date="2023" name="G3 (Bethesda)">
        <title>Genome assembly and association tests identify interacting loci associated with vigor, precocity, and sex in interspecific pistachio rootstocks.</title>
        <authorList>
            <person name="Palmer W."/>
            <person name="Jacygrad E."/>
            <person name="Sagayaradj S."/>
            <person name="Cavanaugh K."/>
            <person name="Han R."/>
            <person name="Bertier L."/>
            <person name="Beede B."/>
            <person name="Kafkas S."/>
            <person name="Golino D."/>
            <person name="Preece J."/>
            <person name="Michelmore R."/>
        </authorList>
    </citation>
    <scope>NUCLEOTIDE SEQUENCE [LARGE SCALE GENOMIC DNA]</scope>
</reference>
<protein>
    <submittedName>
        <fullName evidence="1">Uncharacterized protein</fullName>
    </submittedName>
</protein>
<comment type="caution">
    <text evidence="1">The sequence shown here is derived from an EMBL/GenBank/DDBJ whole genome shotgun (WGS) entry which is preliminary data.</text>
</comment>
<evidence type="ECO:0000313" key="1">
    <source>
        <dbReference type="EMBL" id="KAJ0030040.1"/>
    </source>
</evidence>